<accession>A0A3L6EB44</accession>
<dbReference type="EMBL" id="NCVQ01000007">
    <property type="protein sequence ID" value="PWZ18199.1"/>
    <property type="molecule type" value="Genomic_DNA"/>
</dbReference>
<comment type="caution">
    <text evidence="1">The sequence shown here is derived from an EMBL/GenBank/DDBJ whole genome shotgun (WGS) entry which is preliminary data.</text>
</comment>
<name>A0A3L6EB44_MAIZE</name>
<sequence>FFFFLNERHEIVHVSINKEESEAVPKRHRRKGT</sequence>
<feature type="non-terminal residue" evidence="1">
    <location>
        <position position="1"/>
    </location>
</feature>
<proteinExistence type="predicted"/>
<protein>
    <submittedName>
        <fullName evidence="1">Uncharacterized protein</fullName>
    </submittedName>
</protein>
<gene>
    <name evidence="1" type="ORF">Zm00014a_029121</name>
</gene>
<dbReference type="Proteomes" id="UP000251960">
    <property type="component" value="Chromosome 6"/>
</dbReference>
<dbReference type="AlphaFoldDB" id="A0A3L6EB44"/>
<evidence type="ECO:0000313" key="2">
    <source>
        <dbReference type="Proteomes" id="UP000251960"/>
    </source>
</evidence>
<organism evidence="1 2">
    <name type="scientific">Zea mays</name>
    <name type="common">Maize</name>
    <dbReference type="NCBI Taxonomy" id="4577"/>
    <lineage>
        <taxon>Eukaryota</taxon>
        <taxon>Viridiplantae</taxon>
        <taxon>Streptophyta</taxon>
        <taxon>Embryophyta</taxon>
        <taxon>Tracheophyta</taxon>
        <taxon>Spermatophyta</taxon>
        <taxon>Magnoliopsida</taxon>
        <taxon>Liliopsida</taxon>
        <taxon>Poales</taxon>
        <taxon>Poaceae</taxon>
        <taxon>PACMAD clade</taxon>
        <taxon>Panicoideae</taxon>
        <taxon>Andropogonodae</taxon>
        <taxon>Andropogoneae</taxon>
        <taxon>Tripsacinae</taxon>
        <taxon>Zea</taxon>
    </lineage>
</organism>
<evidence type="ECO:0000313" key="1">
    <source>
        <dbReference type="EMBL" id="PWZ18199.1"/>
    </source>
</evidence>
<reference evidence="1 2" key="1">
    <citation type="journal article" date="2018" name="Nat. Genet.">
        <title>Extensive intraspecific gene order and gene structural variations between Mo17 and other maize genomes.</title>
        <authorList>
            <person name="Sun S."/>
            <person name="Zhou Y."/>
            <person name="Chen J."/>
            <person name="Shi J."/>
            <person name="Zhao H."/>
            <person name="Zhao H."/>
            <person name="Song W."/>
            <person name="Zhang M."/>
            <person name="Cui Y."/>
            <person name="Dong X."/>
            <person name="Liu H."/>
            <person name="Ma X."/>
            <person name="Jiao Y."/>
            <person name="Wang B."/>
            <person name="Wei X."/>
            <person name="Stein J.C."/>
            <person name="Glaubitz J.C."/>
            <person name="Lu F."/>
            <person name="Yu G."/>
            <person name="Liang C."/>
            <person name="Fengler K."/>
            <person name="Li B."/>
            <person name="Rafalski A."/>
            <person name="Schnable P.S."/>
            <person name="Ware D.H."/>
            <person name="Buckler E.S."/>
            <person name="Lai J."/>
        </authorList>
    </citation>
    <scope>NUCLEOTIDE SEQUENCE [LARGE SCALE GENOMIC DNA]</scope>
    <source>
        <strain evidence="2">cv. Missouri 17</strain>
        <tissue evidence="1">Seedling</tissue>
    </source>
</reference>